<gene>
    <name evidence="6" type="ORF">SOCE26_038020</name>
</gene>
<dbReference type="InterPro" id="IPR002123">
    <property type="entry name" value="Plipid/glycerol_acylTrfase"/>
</dbReference>
<evidence type="ECO:0000256" key="1">
    <source>
        <dbReference type="ARBA" id="ARBA00005189"/>
    </source>
</evidence>
<evidence type="ECO:0000313" key="6">
    <source>
        <dbReference type="EMBL" id="AUX42372.1"/>
    </source>
</evidence>
<keyword evidence="3 6" id="KW-0012">Acyltransferase</keyword>
<dbReference type="AlphaFoldDB" id="A0A2L0ESY8"/>
<dbReference type="CDD" id="cd07988">
    <property type="entry name" value="LPLAT_ABO13168-like"/>
    <property type="match status" value="1"/>
</dbReference>
<comment type="pathway">
    <text evidence="1">Lipid metabolism.</text>
</comment>
<feature type="compositionally biased region" description="Basic and acidic residues" evidence="4">
    <location>
        <begin position="183"/>
        <end position="197"/>
    </location>
</feature>
<dbReference type="Pfam" id="PF01553">
    <property type="entry name" value="Acyltransferase"/>
    <property type="match status" value="1"/>
</dbReference>
<organism evidence="6 7">
    <name type="scientific">Sorangium cellulosum</name>
    <name type="common">Polyangium cellulosum</name>
    <dbReference type="NCBI Taxonomy" id="56"/>
    <lineage>
        <taxon>Bacteria</taxon>
        <taxon>Pseudomonadati</taxon>
        <taxon>Myxococcota</taxon>
        <taxon>Polyangia</taxon>
        <taxon>Polyangiales</taxon>
        <taxon>Polyangiaceae</taxon>
        <taxon>Sorangium</taxon>
    </lineage>
</organism>
<name>A0A2L0ESY8_SORCE</name>
<dbReference type="RefSeq" id="WP_234023804.1">
    <property type="nucleotide sequence ID" value="NZ_CP012673.1"/>
</dbReference>
<dbReference type="SUPFAM" id="SSF69593">
    <property type="entry name" value="Glycerol-3-phosphate (1)-acyltransferase"/>
    <property type="match status" value="1"/>
</dbReference>
<dbReference type="PANTHER" id="PTHR10434:SF9">
    <property type="entry name" value="PHOSPHOLIPID_GLYCEROL ACYLTRANSFERASE DOMAIN-CONTAINING PROTEIN"/>
    <property type="match status" value="1"/>
</dbReference>
<evidence type="ECO:0000256" key="4">
    <source>
        <dbReference type="SAM" id="MobiDB-lite"/>
    </source>
</evidence>
<reference evidence="6 7" key="1">
    <citation type="submission" date="2015-09" db="EMBL/GenBank/DDBJ databases">
        <title>Sorangium comparison.</title>
        <authorList>
            <person name="Zaburannyi N."/>
            <person name="Bunk B."/>
            <person name="Overmann J."/>
            <person name="Mueller R."/>
        </authorList>
    </citation>
    <scope>NUCLEOTIDE SEQUENCE [LARGE SCALE GENOMIC DNA]</scope>
    <source>
        <strain evidence="6 7">So ce26</strain>
    </source>
</reference>
<dbReference type="SMART" id="SM00563">
    <property type="entry name" value="PlsC"/>
    <property type="match status" value="1"/>
</dbReference>
<evidence type="ECO:0000256" key="3">
    <source>
        <dbReference type="ARBA" id="ARBA00023315"/>
    </source>
</evidence>
<feature type="region of interest" description="Disordered" evidence="4">
    <location>
        <begin position="183"/>
        <end position="208"/>
    </location>
</feature>
<protein>
    <submittedName>
        <fullName evidence="6">Acyltransferase</fullName>
    </submittedName>
</protein>
<keyword evidence="2 6" id="KW-0808">Transferase</keyword>
<dbReference type="Proteomes" id="UP000238348">
    <property type="component" value="Chromosome"/>
</dbReference>
<feature type="domain" description="Phospholipid/glycerol acyltransferase" evidence="5">
    <location>
        <begin position="37"/>
        <end position="146"/>
    </location>
</feature>
<proteinExistence type="predicted"/>
<dbReference type="GO" id="GO:0003841">
    <property type="term" value="F:1-acylglycerol-3-phosphate O-acyltransferase activity"/>
    <property type="evidence" value="ECO:0007669"/>
    <property type="project" value="TreeGrafter"/>
</dbReference>
<accession>A0A2L0ESY8</accession>
<evidence type="ECO:0000256" key="2">
    <source>
        <dbReference type="ARBA" id="ARBA00022679"/>
    </source>
</evidence>
<dbReference type="GO" id="GO:0006654">
    <property type="term" value="P:phosphatidic acid biosynthetic process"/>
    <property type="evidence" value="ECO:0007669"/>
    <property type="project" value="TreeGrafter"/>
</dbReference>
<sequence>MTMRVSTGSARYWIGKAWLALFGWRLETEAPTHEKFVFIAAPHTSGWDLPLMLATSYAMRVPISWMGKQELFRPPFGWFLRGLGGIPIDRGARKNRVGWAIEQFARSPRLVLAIPAEGTRERVDHWKSGFYRIALGASVPIGLGYLDFSRKTCGLGGFVMPTGDVRADMDKIRAFYKDIRGKHPEKESEPRLREEATRPGVSAGLEVA</sequence>
<dbReference type="PANTHER" id="PTHR10434">
    <property type="entry name" value="1-ACYL-SN-GLYCEROL-3-PHOSPHATE ACYLTRANSFERASE"/>
    <property type="match status" value="1"/>
</dbReference>
<evidence type="ECO:0000313" key="7">
    <source>
        <dbReference type="Proteomes" id="UP000238348"/>
    </source>
</evidence>
<dbReference type="EMBL" id="CP012673">
    <property type="protein sequence ID" value="AUX42372.1"/>
    <property type="molecule type" value="Genomic_DNA"/>
</dbReference>
<evidence type="ECO:0000259" key="5">
    <source>
        <dbReference type="SMART" id="SM00563"/>
    </source>
</evidence>